<dbReference type="AlphaFoldDB" id="A0A3S9Y6T4"/>
<sequence>MATILVTGGTGTLGRPLVDRLLDDGHDVRSLSRRPHTGTERPRPRSYAVDLRDGTGLPEAMAGVDTIVHCATTPAGGDMEAAGRLVQAAKAAGIPHLVYISIVGVDRVPLRYYRTKLAVERLIEDSGLGWTVLRTTQFHHLVLQLIKAGARSPVLPVPTGVRVQPVEVREVAARLAELAAGDPAGRVPDMGGPEVLSAHDLVRATLEAGGRRRLLLPLWLPGASAAALRRGGNLAPEHADGQHTYAEFLAERAGGGLMGG</sequence>
<dbReference type="PANTHER" id="PTHR12126">
    <property type="entry name" value="NADH-UBIQUINONE OXIDOREDUCTASE 39 KDA SUBUNIT-RELATED"/>
    <property type="match status" value="1"/>
</dbReference>
<feature type="region of interest" description="Disordered" evidence="1">
    <location>
        <begin position="28"/>
        <end position="47"/>
    </location>
</feature>
<dbReference type="InterPro" id="IPR036291">
    <property type="entry name" value="NAD(P)-bd_dom_sf"/>
</dbReference>
<dbReference type="RefSeq" id="WP_127149886.1">
    <property type="nucleotide sequence ID" value="NZ_CP029042.1"/>
</dbReference>
<gene>
    <name evidence="3" type="ORF">DDE74_07035</name>
</gene>
<evidence type="ECO:0000313" key="4">
    <source>
        <dbReference type="Proteomes" id="UP000275579"/>
    </source>
</evidence>
<accession>A0A3S9Y6T4</accession>
<dbReference type="EMBL" id="CP029042">
    <property type="protein sequence ID" value="AZS70728.1"/>
    <property type="molecule type" value="Genomic_DNA"/>
</dbReference>
<dbReference type="Gene3D" id="3.40.50.720">
    <property type="entry name" value="NAD(P)-binding Rossmann-like Domain"/>
    <property type="match status" value="1"/>
</dbReference>
<dbReference type="Pfam" id="PF13460">
    <property type="entry name" value="NAD_binding_10"/>
    <property type="match status" value="1"/>
</dbReference>
<protein>
    <submittedName>
        <fullName evidence="3">Nucleoside-diphosphate sugar epimerase</fullName>
    </submittedName>
</protein>
<proteinExistence type="predicted"/>
<name>A0A3S9Y6T4_9ACTN</name>
<organism evidence="3 4">
    <name type="scientific">Streptomyces lydicus</name>
    <dbReference type="NCBI Taxonomy" id="47763"/>
    <lineage>
        <taxon>Bacteria</taxon>
        <taxon>Bacillati</taxon>
        <taxon>Actinomycetota</taxon>
        <taxon>Actinomycetes</taxon>
        <taxon>Kitasatosporales</taxon>
        <taxon>Streptomycetaceae</taxon>
        <taxon>Streptomyces</taxon>
    </lineage>
</organism>
<reference evidence="3 4" key="1">
    <citation type="submission" date="2018-04" db="EMBL/GenBank/DDBJ databases">
        <title>Complete genome sequences of Streptomyces lydicus strain WYEC and characterization of antagonistic properties of biological control agents.</title>
        <authorList>
            <person name="Mariita R.M."/>
            <person name="Sello J.K."/>
        </authorList>
    </citation>
    <scope>NUCLEOTIDE SEQUENCE [LARGE SCALE GENOMIC DNA]</scope>
    <source>
        <strain evidence="3 4">WYEC 108</strain>
    </source>
</reference>
<dbReference type="InterPro" id="IPR051207">
    <property type="entry name" value="ComplexI_NDUFA9_subunit"/>
</dbReference>
<dbReference type="GO" id="GO:0044877">
    <property type="term" value="F:protein-containing complex binding"/>
    <property type="evidence" value="ECO:0007669"/>
    <property type="project" value="TreeGrafter"/>
</dbReference>
<feature type="domain" description="NAD(P)-binding" evidence="2">
    <location>
        <begin position="8"/>
        <end position="138"/>
    </location>
</feature>
<dbReference type="Proteomes" id="UP000275579">
    <property type="component" value="Chromosome"/>
</dbReference>
<dbReference type="PANTHER" id="PTHR12126:SF11">
    <property type="entry name" value="NADH DEHYDROGENASE [UBIQUINONE] 1 ALPHA SUBCOMPLEX SUBUNIT 9, MITOCHONDRIAL"/>
    <property type="match status" value="1"/>
</dbReference>
<evidence type="ECO:0000259" key="2">
    <source>
        <dbReference type="Pfam" id="PF13460"/>
    </source>
</evidence>
<dbReference type="SUPFAM" id="SSF51735">
    <property type="entry name" value="NAD(P)-binding Rossmann-fold domains"/>
    <property type="match status" value="1"/>
</dbReference>
<evidence type="ECO:0000313" key="3">
    <source>
        <dbReference type="EMBL" id="AZS70728.1"/>
    </source>
</evidence>
<evidence type="ECO:0000256" key="1">
    <source>
        <dbReference type="SAM" id="MobiDB-lite"/>
    </source>
</evidence>
<dbReference type="InterPro" id="IPR016040">
    <property type="entry name" value="NAD(P)-bd_dom"/>
</dbReference>